<sequence>MCKCLLVVKVVFNFNANFFCNFGMFQRHAKKIGCTHRSKLYRGYKIKK</sequence>
<keyword evidence="2" id="KW-1185">Reference proteome</keyword>
<dbReference type="HOGENOM" id="CLU_3158340_0_0_14"/>
<proteinExistence type="predicted"/>
<accession>R4S1D2</accession>
<dbReference type="Proteomes" id="UP000013941">
    <property type="component" value="Chromosome"/>
</dbReference>
<dbReference type="EMBL" id="CP002548">
    <property type="protein sequence ID" value="AGL90573.1"/>
    <property type="molecule type" value="Genomic_DNA"/>
</dbReference>
<dbReference type="AlphaFoldDB" id="R4S1D2"/>
<reference evidence="1 2" key="1">
    <citation type="journal article" date="2013" name="BMC Genomics">
        <title>Comparison of the complete genome sequence of two closely related isolates of 'Candidatus Phytoplasma australiense' reveals genome plasticity.</title>
        <authorList>
            <person name="Andersen M.T."/>
            <person name="Liefting L.W."/>
            <person name="Havukkala I."/>
            <person name="Beever R.E."/>
        </authorList>
    </citation>
    <scope>NUCLEOTIDE SEQUENCE [LARGE SCALE GENOMIC DNA]</scope>
    <source>
        <strain evidence="1 2">NZSb11</strain>
    </source>
</reference>
<dbReference type="KEGG" id="nzs:SLY_0657"/>
<protein>
    <submittedName>
        <fullName evidence="1">Uncharacterized protein</fullName>
    </submittedName>
</protein>
<name>R4S1D2_PHYAS</name>
<evidence type="ECO:0000313" key="1">
    <source>
        <dbReference type="EMBL" id="AGL90573.1"/>
    </source>
</evidence>
<dbReference type="PATRIC" id="fig|980422.3.peg.603"/>
<organism evidence="1 2">
    <name type="scientific">Strawberry lethal yellows phytoplasma (CPA) str. NZSb11</name>
    <dbReference type="NCBI Taxonomy" id="980422"/>
    <lineage>
        <taxon>Bacteria</taxon>
        <taxon>Bacillati</taxon>
        <taxon>Mycoplasmatota</taxon>
        <taxon>Mollicutes</taxon>
        <taxon>Acholeplasmatales</taxon>
        <taxon>Acholeplasmataceae</taxon>
        <taxon>Candidatus Phytoplasma</taxon>
        <taxon>16SrXII (Stolbur group)</taxon>
    </lineage>
</organism>
<evidence type="ECO:0000313" key="2">
    <source>
        <dbReference type="Proteomes" id="UP000013941"/>
    </source>
</evidence>
<gene>
    <name evidence="1" type="ORF">SLY_0657</name>
</gene>